<feature type="transmembrane region" description="Helical" evidence="2">
    <location>
        <begin position="91"/>
        <end position="113"/>
    </location>
</feature>
<keyword evidence="2" id="KW-1133">Transmembrane helix</keyword>
<evidence type="ECO:0000256" key="2">
    <source>
        <dbReference type="SAM" id="Phobius"/>
    </source>
</evidence>
<comment type="caution">
    <text evidence="3">The sequence shown here is derived from an EMBL/GenBank/DDBJ whole genome shotgun (WGS) entry which is preliminary data.</text>
</comment>
<evidence type="ECO:0000256" key="1">
    <source>
        <dbReference type="SAM" id="MobiDB-lite"/>
    </source>
</evidence>
<dbReference type="EMBL" id="LNIX01000002">
    <property type="protein sequence ID" value="OXA60218.1"/>
    <property type="molecule type" value="Genomic_DNA"/>
</dbReference>
<dbReference type="AlphaFoldDB" id="A0A226ESM0"/>
<keyword evidence="2" id="KW-0472">Membrane</keyword>
<name>A0A226ESM0_FOLCA</name>
<proteinExistence type="predicted"/>
<accession>A0A226ESM0</accession>
<evidence type="ECO:0000313" key="3">
    <source>
        <dbReference type="EMBL" id="OXA60218.1"/>
    </source>
</evidence>
<feature type="transmembrane region" description="Helical" evidence="2">
    <location>
        <begin position="57"/>
        <end position="85"/>
    </location>
</feature>
<feature type="compositionally biased region" description="Low complexity" evidence="1">
    <location>
        <begin position="29"/>
        <end position="42"/>
    </location>
</feature>
<evidence type="ECO:0000313" key="4">
    <source>
        <dbReference type="Proteomes" id="UP000198287"/>
    </source>
</evidence>
<keyword evidence="4" id="KW-1185">Reference proteome</keyword>
<gene>
    <name evidence="3" type="ORF">Fcan01_05561</name>
</gene>
<dbReference type="Proteomes" id="UP000198287">
    <property type="component" value="Unassembled WGS sequence"/>
</dbReference>
<reference evidence="3 4" key="1">
    <citation type="submission" date="2015-12" db="EMBL/GenBank/DDBJ databases">
        <title>The genome of Folsomia candida.</title>
        <authorList>
            <person name="Faddeeva A."/>
            <person name="Derks M.F."/>
            <person name="Anvar Y."/>
            <person name="Smit S."/>
            <person name="Van Straalen N."/>
            <person name="Roelofs D."/>
        </authorList>
    </citation>
    <scope>NUCLEOTIDE SEQUENCE [LARGE SCALE GENOMIC DNA]</scope>
    <source>
        <strain evidence="3 4">VU population</strain>
        <tissue evidence="3">Whole body</tissue>
    </source>
</reference>
<keyword evidence="2" id="KW-0812">Transmembrane</keyword>
<sequence>MDKSAERMLMPFVMEDDNDLDVEKGLRHSTTTPPTTSSPSSSQHSIVVRGTRIRFRILGIIAVTVIPVFAILFVMLLSVIIMYTIVPIPDIYIGGNISGVVNASLGTLGHAVLTPDISLKLKLML</sequence>
<organism evidence="3 4">
    <name type="scientific">Folsomia candida</name>
    <name type="common">Springtail</name>
    <dbReference type="NCBI Taxonomy" id="158441"/>
    <lineage>
        <taxon>Eukaryota</taxon>
        <taxon>Metazoa</taxon>
        <taxon>Ecdysozoa</taxon>
        <taxon>Arthropoda</taxon>
        <taxon>Hexapoda</taxon>
        <taxon>Collembola</taxon>
        <taxon>Entomobryomorpha</taxon>
        <taxon>Isotomoidea</taxon>
        <taxon>Isotomidae</taxon>
        <taxon>Proisotominae</taxon>
        <taxon>Folsomia</taxon>
    </lineage>
</organism>
<protein>
    <submittedName>
        <fullName evidence="3">Uncharacterized protein</fullName>
    </submittedName>
</protein>
<feature type="region of interest" description="Disordered" evidence="1">
    <location>
        <begin position="23"/>
        <end position="45"/>
    </location>
</feature>